<comment type="subcellular location">
    <subcellularLocation>
        <location evidence="1">Nucleus</location>
    </subcellularLocation>
</comment>
<dbReference type="InterPro" id="IPR013320">
    <property type="entry name" value="ConA-like_dom_sf"/>
</dbReference>
<name>A0A672MXT5_SINGR</name>
<dbReference type="PROSITE" id="PS50225">
    <property type="entry name" value="SOCS"/>
    <property type="match status" value="1"/>
</dbReference>
<dbReference type="PANTHER" id="PTHR12245:SF5">
    <property type="entry name" value="SPRY DOMAIN-CONTAINING SOCS BOX PROTEIN 3"/>
    <property type="match status" value="1"/>
</dbReference>
<evidence type="ECO:0000259" key="7">
    <source>
        <dbReference type="PROSITE" id="PS50188"/>
    </source>
</evidence>
<dbReference type="InterPro" id="IPR035754">
    <property type="entry name" value="SPRY_SPSB3"/>
</dbReference>
<keyword evidence="10" id="KW-1185">Reference proteome</keyword>
<dbReference type="InterPro" id="IPR050672">
    <property type="entry name" value="FBXO45-Fsn/SPSB_families"/>
</dbReference>
<dbReference type="SUPFAM" id="SSF49899">
    <property type="entry name" value="Concanavalin A-like lectins/glucanases"/>
    <property type="match status" value="1"/>
</dbReference>
<dbReference type="Pfam" id="PF00622">
    <property type="entry name" value="SPRY"/>
    <property type="match status" value="1"/>
</dbReference>
<keyword evidence="6" id="KW-0539">Nucleus</keyword>
<dbReference type="GO" id="GO:0016567">
    <property type="term" value="P:protein ubiquitination"/>
    <property type="evidence" value="ECO:0007669"/>
    <property type="project" value="UniProtKB-UniPathway"/>
</dbReference>
<dbReference type="InterPro" id="IPR043136">
    <property type="entry name" value="B30.2/SPRY_sf"/>
</dbReference>
<dbReference type="UniPathway" id="UPA00143"/>
<protein>
    <recommendedName>
        <fullName evidence="4">SPRY domain-containing SOCS box protein 3</fullName>
    </recommendedName>
</protein>
<evidence type="ECO:0000256" key="3">
    <source>
        <dbReference type="ARBA" id="ARBA00010910"/>
    </source>
</evidence>
<feature type="domain" description="B30.2/SPRY" evidence="7">
    <location>
        <begin position="73"/>
        <end position="262"/>
    </location>
</feature>
<dbReference type="OrthoDB" id="5951542at2759"/>
<dbReference type="PANTHER" id="PTHR12245">
    <property type="entry name" value="SPRY DOMAIN CONTAINING SOCS BOX PROTEIN"/>
    <property type="match status" value="1"/>
</dbReference>
<sequence>MSGNKYVVSETVPETEATPLLTPLGPEEKQAVGSQSEYEPVTVCVPAELPPVVPVTGESFCQCPAQTELSSDAQISPYTLSCTCGEEEQGCDWVWDEESKSSPVSLSCSDRKVIFHSEYSCGTAAIRGAKPLSDGQHFWEIKMTSPVYGTDMMVGVGTSEVNLDQFKHSFCSLLGTDEDSWGLSYTGHLHHKGSKVNFSSRFGQGSIIGVHLDSWHGTLSFYKNRRCIGIAATHLQNKRLYPMVCSTAAKSSMKLIRSHSVPTTLQYLCCMQLRKMLPNCADALHVLPLPPGLRLLLSKQLGWVLTLGCADACTHNREDKATQTEDGDYDEYMSPFPSHNPSDTERVFISSSFSDNPGSYRGKDEPLDSASIYPTSCPALTTIPSLTLNSSRYLLPVLAATRRYLFPVTAVREMMPVLCVNPNTPVLAFYAPPTLHQATPPYGLTPPLTQMTSLQSWRRARGNAAAGHETPRLHVNHRSKVTFNGRVHGLLTLMLFQTHLS</sequence>
<dbReference type="Proteomes" id="UP000472262">
    <property type="component" value="Unassembled WGS sequence"/>
</dbReference>
<evidence type="ECO:0000256" key="6">
    <source>
        <dbReference type="ARBA" id="ARBA00023242"/>
    </source>
</evidence>
<dbReference type="InterPro" id="IPR003877">
    <property type="entry name" value="SPRY_dom"/>
</dbReference>
<evidence type="ECO:0000256" key="2">
    <source>
        <dbReference type="ARBA" id="ARBA00004906"/>
    </source>
</evidence>
<proteinExistence type="inferred from homology"/>
<feature type="domain" description="SOCS box" evidence="8">
    <location>
        <begin position="252"/>
        <end position="297"/>
    </location>
</feature>
<evidence type="ECO:0000313" key="9">
    <source>
        <dbReference type="Ensembl" id="ENSSGRP00000042026.1"/>
    </source>
</evidence>
<evidence type="ECO:0000259" key="8">
    <source>
        <dbReference type="PROSITE" id="PS50225"/>
    </source>
</evidence>
<accession>A0A672MXT5</accession>
<comment type="pathway">
    <text evidence="2">Protein modification; protein ubiquitination.</text>
</comment>
<dbReference type="KEGG" id="sgh:107556645"/>
<keyword evidence="5" id="KW-0833">Ubl conjugation pathway</keyword>
<dbReference type="Gene3D" id="2.60.120.920">
    <property type="match status" value="1"/>
</dbReference>
<evidence type="ECO:0000256" key="4">
    <source>
        <dbReference type="ARBA" id="ARBA00014684"/>
    </source>
</evidence>
<dbReference type="GO" id="GO:0005634">
    <property type="term" value="C:nucleus"/>
    <property type="evidence" value="ECO:0007669"/>
    <property type="project" value="UniProtKB-SubCell"/>
</dbReference>
<reference evidence="9" key="2">
    <citation type="submission" date="2025-09" db="UniProtKB">
        <authorList>
            <consortium name="Ensembl"/>
        </authorList>
    </citation>
    <scope>IDENTIFICATION</scope>
</reference>
<evidence type="ECO:0000313" key="10">
    <source>
        <dbReference type="Proteomes" id="UP000472262"/>
    </source>
</evidence>
<dbReference type="Ensembl" id="ENSSGRT00000045031.1">
    <property type="protein sequence ID" value="ENSSGRP00000042026.1"/>
    <property type="gene ID" value="ENSSGRG00000022798.1"/>
</dbReference>
<organism evidence="9 10">
    <name type="scientific">Sinocyclocheilus grahami</name>
    <name type="common">Dianchi golden-line fish</name>
    <name type="synonym">Barbus grahami</name>
    <dbReference type="NCBI Taxonomy" id="75366"/>
    <lineage>
        <taxon>Eukaryota</taxon>
        <taxon>Metazoa</taxon>
        <taxon>Chordata</taxon>
        <taxon>Craniata</taxon>
        <taxon>Vertebrata</taxon>
        <taxon>Euteleostomi</taxon>
        <taxon>Actinopterygii</taxon>
        <taxon>Neopterygii</taxon>
        <taxon>Teleostei</taxon>
        <taxon>Ostariophysi</taxon>
        <taxon>Cypriniformes</taxon>
        <taxon>Cyprinidae</taxon>
        <taxon>Cyprininae</taxon>
        <taxon>Sinocyclocheilus</taxon>
    </lineage>
</organism>
<evidence type="ECO:0000256" key="1">
    <source>
        <dbReference type="ARBA" id="ARBA00004123"/>
    </source>
</evidence>
<dbReference type="GO" id="GO:0043161">
    <property type="term" value="P:proteasome-mediated ubiquitin-dependent protein catabolic process"/>
    <property type="evidence" value="ECO:0007669"/>
    <property type="project" value="TreeGrafter"/>
</dbReference>
<dbReference type="GeneID" id="107556645"/>
<dbReference type="InterPro" id="IPR001870">
    <property type="entry name" value="B30.2/SPRY"/>
</dbReference>
<dbReference type="AlphaFoldDB" id="A0A672MXT5"/>
<dbReference type="GO" id="GO:0019005">
    <property type="term" value="C:SCF ubiquitin ligase complex"/>
    <property type="evidence" value="ECO:0007669"/>
    <property type="project" value="TreeGrafter"/>
</dbReference>
<evidence type="ECO:0000256" key="5">
    <source>
        <dbReference type="ARBA" id="ARBA00022786"/>
    </source>
</evidence>
<dbReference type="SMART" id="SM00449">
    <property type="entry name" value="SPRY"/>
    <property type="match status" value="1"/>
</dbReference>
<dbReference type="PROSITE" id="PS50188">
    <property type="entry name" value="B302_SPRY"/>
    <property type="match status" value="1"/>
</dbReference>
<reference evidence="9" key="1">
    <citation type="submission" date="2025-08" db="UniProtKB">
        <authorList>
            <consortium name="Ensembl"/>
        </authorList>
    </citation>
    <scope>IDENTIFICATION</scope>
</reference>
<dbReference type="CDD" id="cd12876">
    <property type="entry name" value="SPRY_SOCS3"/>
    <property type="match status" value="1"/>
</dbReference>
<dbReference type="RefSeq" id="XP_016095267.1">
    <property type="nucleotide sequence ID" value="XM_016239781.1"/>
</dbReference>
<gene>
    <name evidence="9" type="primary">LOC107556645</name>
</gene>
<dbReference type="InParanoid" id="A0A672MXT5"/>
<comment type="similarity">
    <text evidence="3">Belongs to the SPSB family.</text>
</comment>
<dbReference type="InterPro" id="IPR001496">
    <property type="entry name" value="SOCS_box"/>
</dbReference>
<dbReference type="FunFam" id="2.60.120.920:FF:000018">
    <property type="entry name" value="SPRY domain-containing SOCS box protein 3 isoform X2"/>
    <property type="match status" value="1"/>
</dbReference>